<sequence>MYIPEKSALPLGAASSAQSAKRRPARPNRFFGMAGAFVLLAILVLLALLLSKSDTQNESAINGLSHDLSKLWGWADETMQGGAAAADWHLRWQVEAAGSAEYERLADLLFVDAEGRPTARSVTNQGKSIQGSWSGQESMLSLHLVEESASGVRLLVMLDRDAESEARLKTLLADAKGIADRIGQVSQHATASVKSHGFVPGPETAQRLERLAQGKALEAYRDRGTQSTTYSSALLQTSQAIGRGRTANLQIAVHENTENQMTELTLGVPLITGEFGAAHPIQEADGAGDELAAAR</sequence>
<keyword evidence="1" id="KW-0472">Membrane</keyword>
<comment type="caution">
    <text evidence="2">The sequence shown here is derived from an EMBL/GenBank/DDBJ whole genome shotgun (WGS) entry which is preliminary data.</text>
</comment>
<protein>
    <recommendedName>
        <fullName evidence="4">TATA-box binding protein</fullName>
    </recommendedName>
</protein>
<keyword evidence="1" id="KW-0812">Transmembrane</keyword>
<dbReference type="AlphaFoldDB" id="A0A3A6PPW8"/>
<evidence type="ECO:0000256" key="1">
    <source>
        <dbReference type="SAM" id="Phobius"/>
    </source>
</evidence>
<keyword evidence="3" id="KW-1185">Reference proteome</keyword>
<evidence type="ECO:0000313" key="3">
    <source>
        <dbReference type="Proteomes" id="UP000267798"/>
    </source>
</evidence>
<gene>
    <name evidence="2" type="ORF">D3P09_07155</name>
</gene>
<name>A0A3A6PPW8_9BACL</name>
<dbReference type="InterPro" id="IPR014794">
    <property type="entry name" value="DUF1779"/>
</dbReference>
<dbReference type="OrthoDB" id="2661047at2"/>
<feature type="transmembrane region" description="Helical" evidence="1">
    <location>
        <begin position="30"/>
        <end position="50"/>
    </location>
</feature>
<evidence type="ECO:0000313" key="2">
    <source>
        <dbReference type="EMBL" id="RJX41716.1"/>
    </source>
</evidence>
<dbReference type="Proteomes" id="UP000267798">
    <property type="component" value="Unassembled WGS sequence"/>
</dbReference>
<accession>A0A3A6PPW8</accession>
<dbReference type="EMBL" id="QXQB01000001">
    <property type="protein sequence ID" value="RJX41716.1"/>
    <property type="molecule type" value="Genomic_DNA"/>
</dbReference>
<evidence type="ECO:0008006" key="4">
    <source>
        <dbReference type="Google" id="ProtNLM"/>
    </source>
</evidence>
<dbReference type="RefSeq" id="WP_120108320.1">
    <property type="nucleotide sequence ID" value="NZ_QXQB01000001.1"/>
</dbReference>
<dbReference type="Pfam" id="PF08680">
    <property type="entry name" value="DUF1779"/>
    <property type="match status" value="1"/>
</dbReference>
<organism evidence="2 3">
    <name type="scientific">Paenibacillus pinisoli</name>
    <dbReference type="NCBI Taxonomy" id="1276110"/>
    <lineage>
        <taxon>Bacteria</taxon>
        <taxon>Bacillati</taxon>
        <taxon>Bacillota</taxon>
        <taxon>Bacilli</taxon>
        <taxon>Bacillales</taxon>
        <taxon>Paenibacillaceae</taxon>
        <taxon>Paenibacillus</taxon>
    </lineage>
</organism>
<dbReference type="Gene3D" id="3.30.360.40">
    <property type="entry name" value="YwmB-like"/>
    <property type="match status" value="1"/>
</dbReference>
<proteinExistence type="predicted"/>
<keyword evidence="1" id="KW-1133">Transmembrane helix</keyword>
<reference evidence="2 3" key="1">
    <citation type="submission" date="2018-09" db="EMBL/GenBank/DDBJ databases">
        <title>Paenibacillus aracenensis nov. sp. isolated from a cave in southern Spain.</title>
        <authorList>
            <person name="Jurado V."/>
            <person name="Gutierrez-Patricio S."/>
            <person name="Gonzalez-Pimentel J.L."/>
            <person name="Miller A.Z."/>
            <person name="Laiz L."/>
            <person name="Saiz-Jimenez C."/>
        </authorList>
    </citation>
    <scope>NUCLEOTIDE SEQUENCE [LARGE SCALE GENOMIC DNA]</scope>
    <source>
        <strain evidence="2 3">JCM 19203</strain>
    </source>
</reference>